<dbReference type="InterPro" id="IPR039422">
    <property type="entry name" value="MarR/SlyA-like"/>
</dbReference>
<evidence type="ECO:0000313" key="3">
    <source>
        <dbReference type="Proteomes" id="UP001501442"/>
    </source>
</evidence>
<dbReference type="Gene3D" id="1.10.10.10">
    <property type="entry name" value="Winged helix-like DNA-binding domain superfamily/Winged helix DNA-binding domain"/>
    <property type="match status" value="1"/>
</dbReference>
<dbReference type="PANTHER" id="PTHR33164">
    <property type="entry name" value="TRANSCRIPTIONAL REGULATOR, MARR FAMILY"/>
    <property type="match status" value="1"/>
</dbReference>
<keyword evidence="3" id="KW-1185">Reference proteome</keyword>
<protein>
    <submittedName>
        <fullName evidence="2">MarR family transcriptional regulator</fullName>
    </submittedName>
</protein>
<dbReference type="RefSeq" id="WP_345441564.1">
    <property type="nucleotide sequence ID" value="NZ_BAABHK010000022.1"/>
</dbReference>
<dbReference type="PROSITE" id="PS50995">
    <property type="entry name" value="HTH_MARR_2"/>
    <property type="match status" value="1"/>
</dbReference>
<comment type="caution">
    <text evidence="2">The sequence shown here is derived from an EMBL/GenBank/DDBJ whole genome shotgun (WGS) entry which is preliminary data.</text>
</comment>
<dbReference type="InterPro" id="IPR036388">
    <property type="entry name" value="WH-like_DNA-bd_sf"/>
</dbReference>
<evidence type="ECO:0000259" key="1">
    <source>
        <dbReference type="PROSITE" id="PS50995"/>
    </source>
</evidence>
<accession>A0ABP8URM3</accession>
<dbReference type="InterPro" id="IPR036390">
    <property type="entry name" value="WH_DNA-bd_sf"/>
</dbReference>
<reference evidence="3" key="1">
    <citation type="journal article" date="2019" name="Int. J. Syst. Evol. Microbiol.">
        <title>The Global Catalogue of Microorganisms (GCM) 10K type strain sequencing project: providing services to taxonomists for standard genome sequencing and annotation.</title>
        <authorList>
            <consortium name="The Broad Institute Genomics Platform"/>
            <consortium name="The Broad Institute Genome Sequencing Center for Infectious Disease"/>
            <person name="Wu L."/>
            <person name="Ma J."/>
        </authorList>
    </citation>
    <scope>NUCLEOTIDE SEQUENCE [LARGE SCALE GENOMIC DNA]</scope>
    <source>
        <strain evidence="3">JCM 17939</strain>
    </source>
</reference>
<dbReference type="Pfam" id="PF12802">
    <property type="entry name" value="MarR_2"/>
    <property type="match status" value="1"/>
</dbReference>
<feature type="domain" description="HTH marR-type" evidence="1">
    <location>
        <begin position="25"/>
        <end position="158"/>
    </location>
</feature>
<organism evidence="2 3">
    <name type="scientific">Actinoallomurus vinaceus</name>
    <dbReference type="NCBI Taxonomy" id="1080074"/>
    <lineage>
        <taxon>Bacteria</taxon>
        <taxon>Bacillati</taxon>
        <taxon>Actinomycetota</taxon>
        <taxon>Actinomycetes</taxon>
        <taxon>Streptosporangiales</taxon>
        <taxon>Thermomonosporaceae</taxon>
        <taxon>Actinoallomurus</taxon>
    </lineage>
</organism>
<dbReference type="SUPFAM" id="SSF46785">
    <property type="entry name" value="Winged helix' DNA-binding domain"/>
    <property type="match status" value="1"/>
</dbReference>
<gene>
    <name evidence="2" type="ORF">GCM10023196_095110</name>
</gene>
<evidence type="ECO:0000313" key="2">
    <source>
        <dbReference type="EMBL" id="GAA4638234.1"/>
    </source>
</evidence>
<dbReference type="PANTHER" id="PTHR33164:SF101">
    <property type="entry name" value="TRANSCRIPTIONAL REPRESSOR MPRA"/>
    <property type="match status" value="1"/>
</dbReference>
<name>A0ABP8URM3_9ACTN</name>
<proteinExistence type="predicted"/>
<dbReference type="InterPro" id="IPR000835">
    <property type="entry name" value="HTH_MarR-typ"/>
</dbReference>
<dbReference type="Proteomes" id="UP001501442">
    <property type="component" value="Unassembled WGS sequence"/>
</dbReference>
<sequence>MPQPFDPIAEAHRQWTRRWPEHADHMAAVTSIMRVQQLLLSRVEEALKPYALTFAAYEALQLLALARTGTLPMGKMGRRLMVHPASVTNVIGRLEQRRLVVRRPSPDDRRVVLAEITEEGRATAREATTALNECAFGLPGLTPGEAAEITERLLALRVAAGDLPQDAHARPERR</sequence>
<dbReference type="SMART" id="SM00347">
    <property type="entry name" value="HTH_MARR"/>
    <property type="match status" value="1"/>
</dbReference>
<dbReference type="EMBL" id="BAABHK010000022">
    <property type="protein sequence ID" value="GAA4638234.1"/>
    <property type="molecule type" value="Genomic_DNA"/>
</dbReference>